<organism evidence="1 2">
    <name type="scientific">Diphasiastrum complanatum</name>
    <name type="common">Issler's clubmoss</name>
    <name type="synonym">Lycopodium complanatum</name>
    <dbReference type="NCBI Taxonomy" id="34168"/>
    <lineage>
        <taxon>Eukaryota</taxon>
        <taxon>Viridiplantae</taxon>
        <taxon>Streptophyta</taxon>
        <taxon>Embryophyta</taxon>
        <taxon>Tracheophyta</taxon>
        <taxon>Lycopodiopsida</taxon>
        <taxon>Lycopodiales</taxon>
        <taxon>Lycopodiaceae</taxon>
        <taxon>Lycopodioideae</taxon>
        <taxon>Diphasiastrum</taxon>
    </lineage>
</organism>
<dbReference type="EMBL" id="CM055105">
    <property type="protein sequence ID" value="KAJ7531769.1"/>
    <property type="molecule type" value="Genomic_DNA"/>
</dbReference>
<accession>A0ACC2BPT6</accession>
<proteinExistence type="predicted"/>
<comment type="caution">
    <text evidence="1">The sequence shown here is derived from an EMBL/GenBank/DDBJ whole genome shotgun (WGS) entry which is preliminary data.</text>
</comment>
<dbReference type="Proteomes" id="UP001162992">
    <property type="component" value="Chromosome 14"/>
</dbReference>
<protein>
    <submittedName>
        <fullName evidence="1">Uncharacterized protein</fullName>
    </submittedName>
</protein>
<keyword evidence="2" id="KW-1185">Reference proteome</keyword>
<evidence type="ECO:0000313" key="2">
    <source>
        <dbReference type="Proteomes" id="UP001162992"/>
    </source>
</evidence>
<sequence>MMRMVRKVQKQLEAGKVVSQEATRMDCTYIEREIQRLLNDCLWKDGAERDGDTQKRGKVGRNKSRGQSSQTLKSQKSSARGDQIPTSKSQRLKCKPVQSCRSVPHGHTAGDSFDVAQCRQEPSAYEFSQDDESSHSGTERETANEKGKLSSLWAEVKLLDKNDLRLAVLNDHQSEMERMLETIEAHLKYLIETEKNRKWQEAQARHLGYSPQQSLPKSAVWKPKSLENDCS</sequence>
<evidence type="ECO:0000313" key="1">
    <source>
        <dbReference type="EMBL" id="KAJ7531769.1"/>
    </source>
</evidence>
<name>A0ACC2BPT6_DIPCM</name>
<gene>
    <name evidence="1" type="ORF">O6H91_14G057700</name>
</gene>
<reference evidence="2" key="1">
    <citation type="journal article" date="2024" name="Proc. Natl. Acad. Sci. U.S.A.">
        <title>Extraordinary preservation of gene collinearity over three hundred million years revealed in homosporous lycophytes.</title>
        <authorList>
            <person name="Li C."/>
            <person name="Wickell D."/>
            <person name="Kuo L.Y."/>
            <person name="Chen X."/>
            <person name="Nie B."/>
            <person name="Liao X."/>
            <person name="Peng D."/>
            <person name="Ji J."/>
            <person name="Jenkins J."/>
            <person name="Williams M."/>
            <person name="Shu S."/>
            <person name="Plott C."/>
            <person name="Barry K."/>
            <person name="Rajasekar S."/>
            <person name="Grimwood J."/>
            <person name="Han X."/>
            <person name="Sun S."/>
            <person name="Hou Z."/>
            <person name="He W."/>
            <person name="Dai G."/>
            <person name="Sun C."/>
            <person name="Schmutz J."/>
            <person name="Leebens-Mack J.H."/>
            <person name="Li F.W."/>
            <person name="Wang L."/>
        </authorList>
    </citation>
    <scope>NUCLEOTIDE SEQUENCE [LARGE SCALE GENOMIC DNA]</scope>
    <source>
        <strain evidence="2">cv. PW_Plant_1</strain>
    </source>
</reference>